<comment type="caution">
    <text evidence="1">The sequence shown here is derived from an EMBL/GenBank/DDBJ whole genome shotgun (WGS) entry which is preliminary data.</text>
</comment>
<evidence type="ECO:0000313" key="1">
    <source>
        <dbReference type="EMBL" id="SDL89339.1"/>
    </source>
</evidence>
<name>A0ABY0QTT2_9FLAO</name>
<keyword evidence="2" id="KW-1185">Reference proteome</keyword>
<dbReference type="EMBL" id="FNHD01000008">
    <property type="protein sequence ID" value="SDL89339.1"/>
    <property type="molecule type" value="Genomic_DNA"/>
</dbReference>
<reference evidence="1 2" key="1">
    <citation type="submission" date="2016-10" db="EMBL/GenBank/DDBJ databases">
        <authorList>
            <person name="Varghese N."/>
            <person name="Submissions S."/>
        </authorList>
    </citation>
    <scope>NUCLEOTIDE SEQUENCE [LARGE SCALE GENOMIC DNA]</scope>
    <source>
        <strain evidence="1 2">CGMCC 1.10941</strain>
    </source>
</reference>
<proteinExistence type="predicted"/>
<gene>
    <name evidence="1" type="ORF">SAMN05216273_10859</name>
</gene>
<protein>
    <submittedName>
        <fullName evidence="1">Uncharacterized protein</fullName>
    </submittedName>
</protein>
<accession>A0ABY0QTT2</accession>
<evidence type="ECO:0000313" key="2">
    <source>
        <dbReference type="Proteomes" id="UP000199242"/>
    </source>
</evidence>
<dbReference type="Proteomes" id="UP000199242">
    <property type="component" value="Unassembled WGS sequence"/>
</dbReference>
<organism evidence="1 2">
    <name type="scientific">Chryseobacterium taihuense</name>
    <dbReference type="NCBI Taxonomy" id="1141221"/>
    <lineage>
        <taxon>Bacteria</taxon>
        <taxon>Pseudomonadati</taxon>
        <taxon>Bacteroidota</taxon>
        <taxon>Flavobacteriia</taxon>
        <taxon>Flavobacteriales</taxon>
        <taxon>Weeksellaceae</taxon>
        <taxon>Chryseobacterium group</taxon>
        <taxon>Chryseobacterium</taxon>
    </lineage>
</organism>
<sequence>MRKIFVLLIISLSTFLHSQIFKEPYYYVGSDEMHVYKQSNDTLYKSNTFSLQPVNIKKYNAHYKIWDIIENSQNLIAVKLESLDSIPLTTDPYPEDRFKLLLYKKISEKELLLIRDINHLKQEEMTAYNIDAIQTQNSYGMTLFSLSYLKQLSTLKKVKSKKDANAINNELNNSKYTRFAESYVKFNRLSDPYASILSASLINTACINIGYSPIGASFSINILNTDRRQEEKEKIIDELYKMIYDK</sequence>